<dbReference type="NCBIfam" id="TIGR03141">
    <property type="entry name" value="cytochro_ccmD"/>
    <property type="match status" value="1"/>
</dbReference>
<dbReference type="GO" id="GO:0005886">
    <property type="term" value="C:plasma membrane"/>
    <property type="evidence" value="ECO:0007669"/>
    <property type="project" value="UniProtKB-SubCell"/>
</dbReference>
<keyword evidence="5 12" id="KW-0813">Transport</keyword>
<comment type="function">
    <text evidence="1 12">Required for the export of heme to the periplasm for the biogenesis of c-type cytochromes.</text>
</comment>
<dbReference type="PANTHER" id="PTHR37531:SF1">
    <property type="entry name" value="HEME EXPORTER PROTEIN D"/>
    <property type="match status" value="1"/>
</dbReference>
<protein>
    <recommendedName>
        <fullName evidence="4 12">Heme exporter protein D</fullName>
    </recommendedName>
</protein>
<reference evidence="14" key="1">
    <citation type="submission" date="2016-10" db="EMBL/GenBank/DDBJ databases">
        <authorList>
            <person name="Varghese N."/>
            <person name="Submissions S."/>
        </authorList>
    </citation>
    <scope>NUCLEOTIDE SEQUENCE [LARGE SCALE GENOMIC DNA]</scope>
    <source>
        <strain evidence="14">DSM 7165</strain>
    </source>
</reference>
<evidence type="ECO:0000313" key="14">
    <source>
        <dbReference type="Proteomes" id="UP000242999"/>
    </source>
</evidence>
<evidence type="ECO:0000256" key="4">
    <source>
        <dbReference type="ARBA" id="ARBA00016461"/>
    </source>
</evidence>
<keyword evidence="9 12" id="KW-0201">Cytochrome c-type biogenesis</keyword>
<proteinExistence type="inferred from homology"/>
<keyword evidence="14" id="KW-1185">Reference proteome</keyword>
<keyword evidence="11 12" id="KW-0472">Membrane</keyword>
<sequence>MYFASFADFLSMQGHGIYVWASYALGLVLILANLLVPIWRTRRLRQRLQRRLQSTAAPAKELNS</sequence>
<evidence type="ECO:0000256" key="10">
    <source>
        <dbReference type="ARBA" id="ARBA00022989"/>
    </source>
</evidence>
<evidence type="ECO:0000256" key="12">
    <source>
        <dbReference type="RuleBase" id="RU363101"/>
    </source>
</evidence>
<evidence type="ECO:0000256" key="8">
    <source>
        <dbReference type="ARBA" id="ARBA00022692"/>
    </source>
</evidence>
<evidence type="ECO:0000256" key="1">
    <source>
        <dbReference type="ARBA" id="ARBA00002442"/>
    </source>
</evidence>
<keyword evidence="10 12" id="KW-1133">Transmembrane helix</keyword>
<name>A0A1H6QQX1_9GAMM</name>
<evidence type="ECO:0000256" key="3">
    <source>
        <dbReference type="ARBA" id="ARBA00008741"/>
    </source>
</evidence>
<feature type="transmembrane region" description="Helical" evidence="12">
    <location>
        <begin position="20"/>
        <end position="39"/>
    </location>
</feature>
<dbReference type="RefSeq" id="WP_093308483.1">
    <property type="nucleotide sequence ID" value="NZ_FNYH01000002.1"/>
</dbReference>
<dbReference type="InterPro" id="IPR007078">
    <property type="entry name" value="Haem_export_protD_CcmD"/>
</dbReference>
<evidence type="ECO:0000256" key="9">
    <source>
        <dbReference type="ARBA" id="ARBA00022748"/>
    </source>
</evidence>
<comment type="similarity">
    <text evidence="3 12">Belongs to the CcmD/CycX/HelD family.</text>
</comment>
<gene>
    <name evidence="13" type="ORF">SAMN05421831_102137</name>
</gene>
<keyword evidence="8 12" id="KW-0812">Transmembrane</keyword>
<evidence type="ECO:0000256" key="5">
    <source>
        <dbReference type="ARBA" id="ARBA00022448"/>
    </source>
</evidence>
<evidence type="ECO:0000256" key="2">
    <source>
        <dbReference type="ARBA" id="ARBA00004377"/>
    </source>
</evidence>
<dbReference type="GO" id="GO:1903607">
    <property type="term" value="P:cytochrome c biosynthetic process"/>
    <property type="evidence" value="ECO:0007669"/>
    <property type="project" value="TreeGrafter"/>
</dbReference>
<accession>A0A1H6QQX1</accession>
<dbReference type="EMBL" id="FNYH01000002">
    <property type="protein sequence ID" value="SEI46218.1"/>
    <property type="molecule type" value="Genomic_DNA"/>
</dbReference>
<organism evidence="13 14">
    <name type="scientific">Allopseudospirillum japonicum</name>
    <dbReference type="NCBI Taxonomy" id="64971"/>
    <lineage>
        <taxon>Bacteria</taxon>
        <taxon>Pseudomonadati</taxon>
        <taxon>Pseudomonadota</taxon>
        <taxon>Gammaproteobacteria</taxon>
        <taxon>Oceanospirillales</taxon>
        <taxon>Oceanospirillaceae</taxon>
        <taxon>Allopseudospirillum</taxon>
    </lineage>
</organism>
<dbReference type="STRING" id="64971.SAMN05421831_102137"/>
<dbReference type="PANTHER" id="PTHR37531">
    <property type="entry name" value="HEME EXPORTER PROTEIN D"/>
    <property type="match status" value="1"/>
</dbReference>
<evidence type="ECO:0000256" key="11">
    <source>
        <dbReference type="ARBA" id="ARBA00023136"/>
    </source>
</evidence>
<keyword evidence="6 12" id="KW-1003">Cell membrane</keyword>
<dbReference type="InterPro" id="IPR052075">
    <property type="entry name" value="Heme_exporter_D"/>
</dbReference>
<keyword evidence="7 12" id="KW-0997">Cell inner membrane</keyword>
<evidence type="ECO:0000256" key="6">
    <source>
        <dbReference type="ARBA" id="ARBA00022475"/>
    </source>
</evidence>
<dbReference type="GO" id="GO:0017004">
    <property type="term" value="P:cytochrome complex assembly"/>
    <property type="evidence" value="ECO:0007669"/>
    <property type="project" value="UniProtKB-KW"/>
</dbReference>
<dbReference type="Pfam" id="PF04995">
    <property type="entry name" value="CcmD"/>
    <property type="match status" value="1"/>
</dbReference>
<dbReference type="GO" id="GO:0015886">
    <property type="term" value="P:heme transport"/>
    <property type="evidence" value="ECO:0007669"/>
    <property type="project" value="InterPro"/>
</dbReference>
<evidence type="ECO:0000256" key="7">
    <source>
        <dbReference type="ARBA" id="ARBA00022519"/>
    </source>
</evidence>
<dbReference type="AlphaFoldDB" id="A0A1H6QQX1"/>
<dbReference type="Proteomes" id="UP000242999">
    <property type="component" value="Unassembled WGS sequence"/>
</dbReference>
<evidence type="ECO:0000313" key="13">
    <source>
        <dbReference type="EMBL" id="SEI46218.1"/>
    </source>
</evidence>
<comment type="subcellular location">
    <subcellularLocation>
        <location evidence="2 12">Cell inner membrane</location>
        <topology evidence="2 12">Single-pass membrane protein</topology>
    </subcellularLocation>
</comment>